<dbReference type="GO" id="GO:0016787">
    <property type="term" value="F:hydrolase activity"/>
    <property type="evidence" value="ECO:0007669"/>
    <property type="project" value="UniProtKB-KW"/>
</dbReference>
<comment type="caution">
    <text evidence="1">The sequence shown here is derived from an EMBL/GenBank/DDBJ whole genome shotgun (WGS) entry which is preliminary data.</text>
</comment>
<evidence type="ECO:0000313" key="2">
    <source>
        <dbReference type="Proteomes" id="UP001356704"/>
    </source>
</evidence>
<dbReference type="SFLD" id="SFLDS00003">
    <property type="entry name" value="Haloacid_Dehalogenase"/>
    <property type="match status" value="1"/>
</dbReference>
<dbReference type="EC" id="3.1.3.-" evidence="1"/>
<dbReference type="InterPro" id="IPR036412">
    <property type="entry name" value="HAD-like_sf"/>
</dbReference>
<keyword evidence="2" id="KW-1185">Reference proteome</keyword>
<reference evidence="1 2" key="1">
    <citation type="submission" date="2024-02" db="EMBL/GenBank/DDBJ databases">
        <title>Winogradskyella poriferorum JCM 12885.</title>
        <authorList>
            <person name="Zhang D.-F."/>
            <person name="Fu Z.-Y."/>
        </authorList>
    </citation>
    <scope>NUCLEOTIDE SEQUENCE [LARGE SCALE GENOMIC DNA]</scope>
    <source>
        <strain evidence="1 2">JCM 12885</strain>
    </source>
</reference>
<name>A0ABU7W941_9FLAO</name>
<dbReference type="Gene3D" id="3.40.50.1000">
    <property type="entry name" value="HAD superfamily/HAD-like"/>
    <property type="match status" value="1"/>
</dbReference>
<sequence length="267" mass="30565">MDLSRVKLVVSDMDGTLLNEKNEVSTRFFEQFKELQKRNIHFAAASGRQYQSILSKLDCIKNDISIIGENGGIMQYQNQTKVLLQLTNEDVVKCVELLRTVRDSYIVLCGRKAAYVETNNSKFIEHLSNYYSVYEIVDDLTDVLEDEFLKIAVYHFDSSEDFIYPSLDSLKRDYQVIVSGQNWLDISHIDANKAYALKILQDNLGVSEKETLAFGDYNNDLQMLKLAEYSFAMANAHPNVKSVARYETMSNSEEGVEFIIDKLLNSI</sequence>
<dbReference type="PANTHER" id="PTHR10000">
    <property type="entry name" value="PHOSPHOSERINE PHOSPHATASE"/>
    <property type="match status" value="1"/>
</dbReference>
<evidence type="ECO:0000313" key="1">
    <source>
        <dbReference type="EMBL" id="MEF3080490.1"/>
    </source>
</evidence>
<dbReference type="SFLD" id="SFLDG01140">
    <property type="entry name" value="C2.B:_Phosphomannomutase_and_P"/>
    <property type="match status" value="1"/>
</dbReference>
<dbReference type="SUPFAM" id="SSF56784">
    <property type="entry name" value="HAD-like"/>
    <property type="match status" value="1"/>
</dbReference>
<dbReference type="InterPro" id="IPR006379">
    <property type="entry name" value="HAD-SF_hydro_IIB"/>
</dbReference>
<gene>
    <name evidence="1" type="ORF">V1468_15860</name>
</gene>
<dbReference type="InterPro" id="IPR000150">
    <property type="entry name" value="Cof"/>
</dbReference>
<dbReference type="PANTHER" id="PTHR10000:SF53">
    <property type="entry name" value="5-AMINO-6-(5-PHOSPHO-D-RIBITYLAMINO)URACIL PHOSPHATASE YBJI-RELATED"/>
    <property type="match status" value="1"/>
</dbReference>
<dbReference type="Gene3D" id="3.30.1240.10">
    <property type="match status" value="1"/>
</dbReference>
<keyword evidence="1" id="KW-0378">Hydrolase</keyword>
<dbReference type="NCBIfam" id="TIGR00099">
    <property type="entry name" value="Cof-subfamily"/>
    <property type="match status" value="1"/>
</dbReference>
<dbReference type="RefSeq" id="WP_331811190.1">
    <property type="nucleotide sequence ID" value="NZ_JAZHOU010000008.1"/>
</dbReference>
<dbReference type="CDD" id="cd07518">
    <property type="entry name" value="HAD_YbiV-Like"/>
    <property type="match status" value="1"/>
</dbReference>
<dbReference type="Proteomes" id="UP001356704">
    <property type="component" value="Unassembled WGS sequence"/>
</dbReference>
<organism evidence="1 2">
    <name type="scientific">Winogradskyella poriferorum</name>
    <dbReference type="NCBI Taxonomy" id="307627"/>
    <lineage>
        <taxon>Bacteria</taxon>
        <taxon>Pseudomonadati</taxon>
        <taxon>Bacteroidota</taxon>
        <taxon>Flavobacteriia</taxon>
        <taxon>Flavobacteriales</taxon>
        <taxon>Flavobacteriaceae</taxon>
        <taxon>Winogradskyella</taxon>
    </lineage>
</organism>
<dbReference type="PROSITE" id="PS01228">
    <property type="entry name" value="COF_1"/>
    <property type="match status" value="1"/>
</dbReference>
<protein>
    <submittedName>
        <fullName evidence="1">HAD family hydrolase</fullName>
        <ecNumber evidence="1">3.1.3.-</ecNumber>
    </submittedName>
</protein>
<dbReference type="InterPro" id="IPR023214">
    <property type="entry name" value="HAD_sf"/>
</dbReference>
<dbReference type="EMBL" id="JAZHOU010000008">
    <property type="protein sequence ID" value="MEF3080490.1"/>
    <property type="molecule type" value="Genomic_DNA"/>
</dbReference>
<dbReference type="NCBIfam" id="TIGR01484">
    <property type="entry name" value="HAD-SF-IIB"/>
    <property type="match status" value="1"/>
</dbReference>
<dbReference type="Pfam" id="PF08282">
    <property type="entry name" value="Hydrolase_3"/>
    <property type="match status" value="1"/>
</dbReference>
<dbReference type="SFLD" id="SFLDG01144">
    <property type="entry name" value="C2.B.4:_PGP_Like"/>
    <property type="match status" value="1"/>
</dbReference>
<accession>A0ABU7W941</accession>
<proteinExistence type="predicted"/>